<evidence type="ECO:0008006" key="4">
    <source>
        <dbReference type="Google" id="ProtNLM"/>
    </source>
</evidence>
<dbReference type="STRING" id="857340.A0A086TC49"/>
<sequence>MMVNMMKLSTLLALAAGSSLSQAQSCNGGSPALDGADFILADQGDNAHLAPLSKIFADAGKLVNVSDVFADGNHAMTGSDTKLKWESTADFDDFNTHKWVPQGISSTADAAAEGTYDGADGWVISWHNDGDTSVRVTFIDRETKKYRHALLVYPEADDDFRAVPIHAGGIVWYGDTLWVVDTWNGIRVFDMSNIWQVGSGDGVGKVSDGEYSAANYKYVIPQIRWYKWTPTSFKFRHSWVSLDRTVSPHRLLVGEYNKDASAADTRVVQYELDEATHKLKGDETAAVFAHCVAINRMQGGLALGDTFFLSRSNGASNGDLFSWTPGNTAVNNVGFYPPSPEDLSYDERTDVVYGLTEVAGGRYVFTDKRSDIKT</sequence>
<dbReference type="EMBL" id="JPKY01000014">
    <property type="protein sequence ID" value="KFH46931.1"/>
    <property type="molecule type" value="Genomic_DNA"/>
</dbReference>
<comment type="caution">
    <text evidence="2">The sequence shown here is derived from an EMBL/GenBank/DDBJ whole genome shotgun (WGS) entry which is preliminary data.</text>
</comment>
<dbReference type="HOGENOM" id="CLU_034353_1_1_1"/>
<accession>A0A086TC49</accession>
<organism evidence="2 3">
    <name type="scientific">Hapsidospora chrysogenum (strain ATCC 11550 / CBS 779.69 / DSM 880 / IAM 14645 / JCM 23072 / IMI 49137)</name>
    <name type="common">Acremonium chrysogenum</name>
    <dbReference type="NCBI Taxonomy" id="857340"/>
    <lineage>
        <taxon>Eukaryota</taxon>
        <taxon>Fungi</taxon>
        <taxon>Dikarya</taxon>
        <taxon>Ascomycota</taxon>
        <taxon>Pezizomycotina</taxon>
        <taxon>Sordariomycetes</taxon>
        <taxon>Hypocreomycetidae</taxon>
        <taxon>Hypocreales</taxon>
        <taxon>Bionectriaceae</taxon>
        <taxon>Hapsidospora</taxon>
    </lineage>
</organism>
<protein>
    <recommendedName>
        <fullName evidence="4">Secreted protein</fullName>
    </recommendedName>
</protein>
<evidence type="ECO:0000256" key="1">
    <source>
        <dbReference type="SAM" id="SignalP"/>
    </source>
</evidence>
<dbReference type="Proteomes" id="UP000029964">
    <property type="component" value="Unassembled WGS sequence"/>
</dbReference>
<feature type="signal peptide" evidence="1">
    <location>
        <begin position="1"/>
        <end position="23"/>
    </location>
</feature>
<keyword evidence="1" id="KW-0732">Signal</keyword>
<evidence type="ECO:0000313" key="2">
    <source>
        <dbReference type="EMBL" id="KFH46931.1"/>
    </source>
</evidence>
<reference evidence="3" key="1">
    <citation type="journal article" date="2014" name="Genome Announc.">
        <title>Genome sequence and annotation of Acremonium chrysogenum, producer of the beta-lactam antibiotic cephalosporin C.</title>
        <authorList>
            <person name="Terfehr D."/>
            <person name="Dahlmann T.A."/>
            <person name="Specht T."/>
            <person name="Zadra I."/>
            <person name="Kuernsteiner H."/>
            <person name="Kueck U."/>
        </authorList>
    </citation>
    <scope>NUCLEOTIDE SEQUENCE [LARGE SCALE GENOMIC DNA]</scope>
    <source>
        <strain evidence="3">ATCC 11550 / CBS 779.69 / DSM 880 / IAM 14645 / JCM 23072 / IMI 49137</strain>
    </source>
</reference>
<keyword evidence="3" id="KW-1185">Reference proteome</keyword>
<proteinExistence type="predicted"/>
<feature type="chain" id="PRO_5001815610" description="Secreted protein" evidence="1">
    <location>
        <begin position="24"/>
        <end position="374"/>
    </location>
</feature>
<gene>
    <name evidence="2" type="ORF">ACRE_022450</name>
</gene>
<dbReference type="OrthoDB" id="9983241at2759"/>
<name>A0A086TC49_HAPC1</name>
<evidence type="ECO:0000313" key="3">
    <source>
        <dbReference type="Proteomes" id="UP000029964"/>
    </source>
</evidence>
<dbReference type="AlphaFoldDB" id="A0A086TC49"/>